<dbReference type="GO" id="GO:0001156">
    <property type="term" value="F:TFIIIC-class transcription factor complex binding"/>
    <property type="evidence" value="ECO:0007669"/>
    <property type="project" value="TreeGrafter"/>
</dbReference>
<evidence type="ECO:0000313" key="3">
    <source>
        <dbReference type="EMBL" id="EEQ32590.1"/>
    </source>
</evidence>
<dbReference type="VEuPathDB" id="FungiDB:MCYG_05409"/>
<keyword evidence="4" id="KW-1185">Reference proteome</keyword>
<dbReference type="GO" id="GO:0000126">
    <property type="term" value="C:transcription factor TFIIIB complex"/>
    <property type="evidence" value="ECO:0007669"/>
    <property type="project" value="TreeGrafter"/>
</dbReference>
<name>C5FRT7_ARTOC</name>
<dbReference type="SUPFAM" id="SSF46689">
    <property type="entry name" value="Homeodomain-like"/>
    <property type="match status" value="1"/>
</dbReference>
<gene>
    <name evidence="3" type="ORF">MCYG_05409</name>
</gene>
<evidence type="ECO:0000256" key="1">
    <source>
        <dbReference type="SAM" id="MobiDB-lite"/>
    </source>
</evidence>
<dbReference type="AlphaFoldDB" id="C5FRT7"/>
<evidence type="ECO:0000259" key="2">
    <source>
        <dbReference type="Pfam" id="PF15963"/>
    </source>
</evidence>
<dbReference type="Pfam" id="PF15963">
    <property type="entry name" value="Myb_DNA-bind_7"/>
    <property type="match status" value="1"/>
</dbReference>
<dbReference type="eggNOG" id="KOG2009">
    <property type="taxonomic scope" value="Eukaryota"/>
</dbReference>
<dbReference type="GO" id="GO:0070898">
    <property type="term" value="P:RNA polymerase III preinitiation complex assembly"/>
    <property type="evidence" value="ECO:0007669"/>
    <property type="project" value="TreeGrafter"/>
</dbReference>
<dbReference type="HOGENOM" id="CLU_047017_0_0_1"/>
<feature type="region of interest" description="Disordered" evidence="1">
    <location>
        <begin position="402"/>
        <end position="465"/>
    </location>
</feature>
<dbReference type="Proteomes" id="UP000002035">
    <property type="component" value="Unassembled WGS sequence"/>
</dbReference>
<sequence length="465" mass="53689">MLSWWVFFFLYVLKMRKKKRKITQEDEEVGRRICNDRDNQERVALTWPMELTPRGTGSFLGFFYGVVRTIVCKGEKEKKKKRKELPFRPTSLVQLIFFDRFIPLRLESFRSGIAIVPIRRQTVMAQPSTAAGDATKAAPKMTKRKRIEDTAAEVVQDAVREKKPRTARKRAATPENSESIEIVSAVVTMSDLCRDLRTGKTSKREMELRTMDWAEIARKKKEREERKKGAGEDQGAKRDCTGSSKPAEKMMRRSTEVAGPQMRIVNGEIVLDTSSLQIDRHADADRNADDMEEVEENPLTRRINAASFGKRTKLETWDEAATDLFYKGLRMFGTDFMMISKMFPGRTRRHIKLKFSNEERREPERIKRTLLGPREPVDLTNTVYDDPRAIQKELDEEKRRIENEHAEEQMAREEQLRNPGGKSGDNVIPSIENETPDARRRREKKKAEKAKFGGGTEEILGSIDD</sequence>
<feature type="domain" description="Transcription factor TFIIIB component B'' Myb" evidence="2">
    <location>
        <begin position="307"/>
        <end position="381"/>
    </location>
</feature>
<dbReference type="EMBL" id="DS995705">
    <property type="protein sequence ID" value="EEQ32590.1"/>
    <property type="molecule type" value="Genomic_DNA"/>
</dbReference>
<feature type="compositionally biased region" description="Basic and acidic residues" evidence="1">
    <location>
        <begin position="436"/>
        <end position="451"/>
    </location>
</feature>
<dbReference type="InterPro" id="IPR039467">
    <property type="entry name" value="TFIIIB_B''_Myb"/>
</dbReference>
<dbReference type="Gene3D" id="1.10.10.60">
    <property type="entry name" value="Homeodomain-like"/>
    <property type="match status" value="1"/>
</dbReference>
<dbReference type="InterPro" id="IPR009057">
    <property type="entry name" value="Homeodomain-like_sf"/>
</dbReference>
<accession>C5FRT7</accession>
<dbReference type="GeneID" id="9228750"/>
<protein>
    <recommendedName>
        <fullName evidence="2">Transcription factor TFIIIB component B'' Myb domain-containing protein</fullName>
    </recommendedName>
</protein>
<dbReference type="OrthoDB" id="272624at2759"/>
<dbReference type="PANTHER" id="PTHR22929">
    <property type="entry name" value="RNA POLYMERASE III TRANSCRIPTION INITIATION FACTOR B"/>
    <property type="match status" value="1"/>
</dbReference>
<dbReference type="RefSeq" id="XP_002845540.1">
    <property type="nucleotide sequence ID" value="XM_002845494.1"/>
</dbReference>
<evidence type="ECO:0000313" key="4">
    <source>
        <dbReference type="Proteomes" id="UP000002035"/>
    </source>
</evidence>
<proteinExistence type="predicted"/>
<feature type="compositionally biased region" description="Basic and acidic residues" evidence="1">
    <location>
        <begin position="402"/>
        <end position="416"/>
    </location>
</feature>
<dbReference type="FunFam" id="1.10.10.60:FF:000322">
    <property type="entry name" value="Transcription factor TFIIIB component B"/>
    <property type="match status" value="1"/>
</dbReference>
<dbReference type="OMA" id="LRTMDWA"/>
<reference evidence="4" key="1">
    <citation type="journal article" date="2012" name="MBio">
        <title>Comparative genome analysis of Trichophyton rubrum and related dermatophytes reveals candidate genes involved in infection.</title>
        <authorList>
            <person name="Martinez D.A."/>
            <person name="Oliver B.G."/>
            <person name="Graeser Y."/>
            <person name="Goldberg J.M."/>
            <person name="Li W."/>
            <person name="Martinez-Rossi N.M."/>
            <person name="Monod M."/>
            <person name="Shelest E."/>
            <person name="Barton R.C."/>
            <person name="Birch E."/>
            <person name="Brakhage A.A."/>
            <person name="Chen Z."/>
            <person name="Gurr S.J."/>
            <person name="Heiman D."/>
            <person name="Heitman J."/>
            <person name="Kosti I."/>
            <person name="Rossi A."/>
            <person name="Saif S."/>
            <person name="Samalova M."/>
            <person name="Saunders C.W."/>
            <person name="Shea T."/>
            <person name="Summerbell R.C."/>
            <person name="Xu J."/>
            <person name="Young S."/>
            <person name="Zeng Q."/>
            <person name="Birren B.W."/>
            <person name="Cuomo C.A."/>
            <person name="White T.C."/>
        </authorList>
    </citation>
    <scope>NUCLEOTIDE SEQUENCE [LARGE SCALE GENOMIC DNA]</scope>
    <source>
        <strain evidence="4">ATCC MYA-4605 / CBS 113480</strain>
    </source>
</reference>
<organism evidence="3 4">
    <name type="scientific">Arthroderma otae (strain ATCC MYA-4605 / CBS 113480)</name>
    <name type="common">Microsporum canis</name>
    <dbReference type="NCBI Taxonomy" id="554155"/>
    <lineage>
        <taxon>Eukaryota</taxon>
        <taxon>Fungi</taxon>
        <taxon>Dikarya</taxon>
        <taxon>Ascomycota</taxon>
        <taxon>Pezizomycotina</taxon>
        <taxon>Eurotiomycetes</taxon>
        <taxon>Eurotiomycetidae</taxon>
        <taxon>Onygenales</taxon>
        <taxon>Arthrodermataceae</taxon>
        <taxon>Microsporum</taxon>
    </lineage>
</organism>
<feature type="compositionally biased region" description="Basic and acidic residues" evidence="1">
    <location>
        <begin position="219"/>
        <end position="255"/>
    </location>
</feature>
<feature type="region of interest" description="Disordered" evidence="1">
    <location>
        <begin position="219"/>
        <end position="256"/>
    </location>
</feature>
<dbReference type="STRING" id="554155.C5FRT7"/>
<dbReference type="PANTHER" id="PTHR22929:SF0">
    <property type="entry name" value="TRANSCRIPTION FACTOR TFIIIB COMPONENT B'' HOMOLOG"/>
    <property type="match status" value="1"/>
</dbReference>